<dbReference type="InterPro" id="IPR015421">
    <property type="entry name" value="PyrdxlP-dep_Trfase_major"/>
</dbReference>
<evidence type="ECO:0000256" key="4">
    <source>
        <dbReference type="ARBA" id="ARBA00022679"/>
    </source>
</evidence>
<keyword evidence="5 7" id="KW-0663">Pyridoxal phosphate</keyword>
<dbReference type="EMBL" id="CP147251">
    <property type="protein sequence ID" value="WYJ76781.1"/>
    <property type="molecule type" value="Genomic_DNA"/>
</dbReference>
<feature type="modified residue" description="N6-(pyridoxal phosphate)lysine" evidence="7">
    <location>
        <position position="204"/>
    </location>
</feature>
<dbReference type="PANTHER" id="PTHR43643:SF3">
    <property type="entry name" value="HISTIDINOL-PHOSPHATE AMINOTRANSFERASE"/>
    <property type="match status" value="1"/>
</dbReference>
<evidence type="ECO:0000256" key="2">
    <source>
        <dbReference type="ARBA" id="ARBA00011738"/>
    </source>
</evidence>
<dbReference type="Gene3D" id="3.90.1150.10">
    <property type="entry name" value="Aspartate Aminotransferase, domain 1"/>
    <property type="match status" value="1"/>
</dbReference>
<evidence type="ECO:0000313" key="10">
    <source>
        <dbReference type="Proteomes" id="UP000664701"/>
    </source>
</evidence>
<evidence type="ECO:0000256" key="6">
    <source>
        <dbReference type="ARBA" id="ARBA00023102"/>
    </source>
</evidence>
<dbReference type="InterPro" id="IPR005861">
    <property type="entry name" value="HisP_aminotrans"/>
</dbReference>
<dbReference type="InterPro" id="IPR004839">
    <property type="entry name" value="Aminotransferase_I/II_large"/>
</dbReference>
<dbReference type="InterPro" id="IPR050106">
    <property type="entry name" value="HistidinolP_aminotransfase"/>
</dbReference>
<comment type="catalytic activity">
    <reaction evidence="7">
        <text>L-histidinol phosphate + 2-oxoglutarate = 3-(imidazol-4-yl)-2-oxopropyl phosphate + L-glutamate</text>
        <dbReference type="Rhea" id="RHEA:23744"/>
        <dbReference type="ChEBI" id="CHEBI:16810"/>
        <dbReference type="ChEBI" id="CHEBI:29985"/>
        <dbReference type="ChEBI" id="CHEBI:57766"/>
        <dbReference type="ChEBI" id="CHEBI:57980"/>
        <dbReference type="EC" id="2.6.1.9"/>
    </reaction>
</comment>
<feature type="domain" description="Aminotransferase class I/classII large" evidence="8">
    <location>
        <begin position="22"/>
        <end position="341"/>
    </location>
</feature>
<organism evidence="9 10">
    <name type="scientific">Candidatus Enterococcus lowellii</name>
    <dbReference type="NCBI Taxonomy" id="2230877"/>
    <lineage>
        <taxon>Bacteria</taxon>
        <taxon>Bacillati</taxon>
        <taxon>Bacillota</taxon>
        <taxon>Bacilli</taxon>
        <taxon>Lactobacillales</taxon>
        <taxon>Enterococcaceae</taxon>
        <taxon>Enterococcus</taxon>
    </lineage>
</organism>
<dbReference type="RefSeq" id="WP_207941030.1">
    <property type="nucleotide sequence ID" value="NZ_CP147251.1"/>
</dbReference>
<evidence type="ECO:0000313" key="9">
    <source>
        <dbReference type="EMBL" id="WYJ76781.1"/>
    </source>
</evidence>
<comment type="subunit">
    <text evidence="2 7">Homodimer.</text>
</comment>
<dbReference type="Gene3D" id="3.40.640.10">
    <property type="entry name" value="Type I PLP-dependent aspartate aminotransferase-like (Major domain)"/>
    <property type="match status" value="1"/>
</dbReference>
<dbReference type="Pfam" id="PF00155">
    <property type="entry name" value="Aminotran_1_2"/>
    <property type="match status" value="1"/>
</dbReference>
<dbReference type="SUPFAM" id="SSF53383">
    <property type="entry name" value="PLP-dependent transferases"/>
    <property type="match status" value="1"/>
</dbReference>
<dbReference type="HAMAP" id="MF_01023">
    <property type="entry name" value="HisC_aminotrans_2"/>
    <property type="match status" value="1"/>
</dbReference>
<keyword evidence="4 7" id="KW-0808">Transferase</keyword>
<reference evidence="9 10" key="1">
    <citation type="submission" date="2024-03" db="EMBL/GenBank/DDBJ databases">
        <title>The Genome Sequence of Enterococcus sp. DIV2402.</title>
        <authorList>
            <consortium name="The Broad Institute Genomics Platform"/>
            <consortium name="The Broad Institute Microbial Omics Core"/>
            <consortium name="The Broad Institute Genomic Center for Infectious Diseases"/>
            <person name="Earl A."/>
            <person name="Manson A."/>
            <person name="Gilmore M."/>
            <person name="Schwartman J."/>
            <person name="Shea T."/>
            <person name="Abouelleil A."/>
            <person name="Cao P."/>
            <person name="Chapman S."/>
            <person name="Cusick C."/>
            <person name="Young S."/>
            <person name="Neafsey D."/>
            <person name="Nusbaum C."/>
            <person name="Birren B."/>
        </authorList>
    </citation>
    <scope>NUCLEOTIDE SEQUENCE [LARGE SCALE GENOMIC DNA]</scope>
    <source>
        <strain evidence="9 10">DIV2402</strain>
    </source>
</reference>
<keyword evidence="3 7" id="KW-0032">Aminotransferase</keyword>
<dbReference type="PANTHER" id="PTHR43643">
    <property type="entry name" value="HISTIDINOL-PHOSPHATE AMINOTRANSFERASE 2"/>
    <property type="match status" value="1"/>
</dbReference>
<dbReference type="NCBIfam" id="TIGR01141">
    <property type="entry name" value="hisC"/>
    <property type="match status" value="1"/>
</dbReference>
<keyword evidence="7" id="KW-0028">Amino-acid biosynthesis</keyword>
<accession>A0ABZ2SNQ8</accession>
<evidence type="ECO:0000256" key="5">
    <source>
        <dbReference type="ARBA" id="ARBA00022898"/>
    </source>
</evidence>
<proteinExistence type="inferred from homology"/>
<dbReference type="EC" id="2.6.1.9" evidence="7"/>
<dbReference type="InterPro" id="IPR015422">
    <property type="entry name" value="PyrdxlP-dep_Trfase_small"/>
</dbReference>
<dbReference type="Proteomes" id="UP000664701">
    <property type="component" value="Chromosome"/>
</dbReference>
<comment type="cofactor">
    <cofactor evidence="1 7">
        <name>pyridoxal 5'-phosphate</name>
        <dbReference type="ChEBI" id="CHEBI:597326"/>
    </cofactor>
</comment>
<comment type="similarity">
    <text evidence="7">Belongs to the class-II pyridoxal-phosphate-dependent aminotransferase family. Histidinol-phosphate aminotransferase subfamily.</text>
</comment>
<evidence type="ECO:0000256" key="1">
    <source>
        <dbReference type="ARBA" id="ARBA00001933"/>
    </source>
</evidence>
<comment type="pathway">
    <text evidence="7">Amino-acid biosynthesis; L-histidine biosynthesis; L-histidine from 5-phospho-alpha-D-ribose 1-diphosphate: step 7/9.</text>
</comment>
<evidence type="ECO:0000256" key="3">
    <source>
        <dbReference type="ARBA" id="ARBA00022576"/>
    </source>
</evidence>
<protein>
    <recommendedName>
        <fullName evidence="7">Histidinol-phosphate aminotransferase</fullName>
        <ecNumber evidence="7">2.6.1.9</ecNumber>
    </recommendedName>
    <alternativeName>
        <fullName evidence="7">Imidazole acetol-phosphate transaminase</fullName>
    </alternativeName>
</protein>
<sequence>MSFLDSQFQHLVPYVPGEQTRTKVIKLNTNENPYDPPQNVIEAAKEAAKTLSRYSDPTCLQVIQPLAKHFNVAPENIFLGNGSDEVLFFLFQGFMEKGVQFPDITYGFYEVYSDLFHLKTEIISLKEDLSIDLAEYTGEATVIIANPNAPTGLMIAPEVICTFAKNNPQRLIIVDEAYSDFSEASLVPYLEAHPNILVVGTFSKSRHLAGARLGYAVGSKQLIEDLNKLKFSHNPYSVNAMTLACGEASLQAQDYVDECTQKIIATRNWTQQELQKLGFETTNSQTNFVFCQHPTVAGETIFKQLKEKNILVRWFNNPRIANYLRISIGTPEEMATLIQAIKEIEGVDI</sequence>
<keyword evidence="10" id="KW-1185">Reference proteome</keyword>
<evidence type="ECO:0000256" key="7">
    <source>
        <dbReference type="HAMAP-Rule" id="MF_01023"/>
    </source>
</evidence>
<dbReference type="CDD" id="cd00609">
    <property type="entry name" value="AAT_like"/>
    <property type="match status" value="1"/>
</dbReference>
<evidence type="ECO:0000259" key="8">
    <source>
        <dbReference type="Pfam" id="PF00155"/>
    </source>
</evidence>
<gene>
    <name evidence="7" type="primary">hisC</name>
    <name evidence="9" type="ORF">DOK78_001417</name>
</gene>
<name>A0ABZ2SNQ8_9ENTE</name>
<dbReference type="InterPro" id="IPR015424">
    <property type="entry name" value="PyrdxlP-dep_Trfase"/>
</dbReference>
<keyword evidence="6 7" id="KW-0368">Histidine biosynthesis</keyword>